<protein>
    <recommendedName>
        <fullName evidence="1">DUF6998 domain-containing protein</fullName>
    </recommendedName>
</protein>
<name>A0A916Y5C7_9HYPH</name>
<dbReference type="EMBL" id="BMJJ01000010">
    <property type="protein sequence ID" value="GGD31495.1"/>
    <property type="molecule type" value="Genomic_DNA"/>
</dbReference>
<keyword evidence="3" id="KW-1185">Reference proteome</keyword>
<dbReference type="AlphaFoldDB" id="A0A916Y5C7"/>
<comment type="caution">
    <text evidence="2">The sequence shown here is derived from an EMBL/GenBank/DDBJ whole genome shotgun (WGS) entry which is preliminary data.</text>
</comment>
<evidence type="ECO:0000313" key="2">
    <source>
        <dbReference type="EMBL" id="GGD31495.1"/>
    </source>
</evidence>
<evidence type="ECO:0000313" key="3">
    <source>
        <dbReference type="Proteomes" id="UP000613160"/>
    </source>
</evidence>
<evidence type="ECO:0000259" key="1">
    <source>
        <dbReference type="Pfam" id="PF22522"/>
    </source>
</evidence>
<dbReference type="Pfam" id="PF22522">
    <property type="entry name" value="DUF6998"/>
    <property type="match status" value="1"/>
</dbReference>
<organism evidence="2 3">
    <name type="scientific">Aureimonas glaciei</name>
    <dbReference type="NCBI Taxonomy" id="1776957"/>
    <lineage>
        <taxon>Bacteria</taxon>
        <taxon>Pseudomonadati</taxon>
        <taxon>Pseudomonadota</taxon>
        <taxon>Alphaproteobacteria</taxon>
        <taxon>Hyphomicrobiales</taxon>
        <taxon>Aurantimonadaceae</taxon>
        <taxon>Aureimonas</taxon>
    </lineage>
</organism>
<dbReference type="Proteomes" id="UP000613160">
    <property type="component" value="Unassembled WGS sequence"/>
</dbReference>
<accession>A0A916Y5C7</accession>
<sequence>MVANLQELLSLSTIRFPLPPAIANLVLARNELRDHYVSSGLTFTLDGNLLGDLGEAIAAEIFGVKLQGRSVTGIDGHAPDGRSVQVKVTGTDRGPAFRMVDTRADHLLFFSLDVDNAEGLVIFNGPEHIALGLLPHTWVGQRSLTRNQIRAADREVDDADRLQPIISL</sequence>
<feature type="domain" description="DUF6998" evidence="1">
    <location>
        <begin position="24"/>
        <end position="162"/>
    </location>
</feature>
<dbReference type="InterPro" id="IPR054267">
    <property type="entry name" value="DUF6998"/>
</dbReference>
<reference evidence="2" key="1">
    <citation type="journal article" date="2014" name="Int. J. Syst. Evol. Microbiol.">
        <title>Complete genome sequence of Corynebacterium casei LMG S-19264T (=DSM 44701T), isolated from a smear-ripened cheese.</title>
        <authorList>
            <consortium name="US DOE Joint Genome Institute (JGI-PGF)"/>
            <person name="Walter F."/>
            <person name="Albersmeier A."/>
            <person name="Kalinowski J."/>
            <person name="Ruckert C."/>
        </authorList>
    </citation>
    <scope>NUCLEOTIDE SEQUENCE</scope>
    <source>
        <strain evidence="2">CGMCC 1.15493</strain>
    </source>
</reference>
<proteinExistence type="predicted"/>
<reference evidence="2" key="2">
    <citation type="submission" date="2020-09" db="EMBL/GenBank/DDBJ databases">
        <authorList>
            <person name="Sun Q."/>
            <person name="Zhou Y."/>
        </authorList>
    </citation>
    <scope>NUCLEOTIDE SEQUENCE</scope>
    <source>
        <strain evidence="2">CGMCC 1.15493</strain>
    </source>
</reference>
<gene>
    <name evidence="2" type="ORF">GCM10011335_38150</name>
</gene>